<name>A0ABV6S3E8_9SPHN</name>
<dbReference type="Proteomes" id="UP001589858">
    <property type="component" value="Unassembled WGS sequence"/>
</dbReference>
<feature type="compositionally biased region" description="Basic and acidic residues" evidence="1">
    <location>
        <begin position="28"/>
        <end position="38"/>
    </location>
</feature>
<feature type="region of interest" description="Disordered" evidence="1">
    <location>
        <begin position="27"/>
        <end position="49"/>
    </location>
</feature>
<evidence type="ECO:0000313" key="2">
    <source>
        <dbReference type="EMBL" id="MFC0683581.1"/>
    </source>
</evidence>
<organism evidence="2 3">
    <name type="scientific">Novosphingobium clariflavum</name>
    <dbReference type="NCBI Taxonomy" id="2029884"/>
    <lineage>
        <taxon>Bacteria</taxon>
        <taxon>Pseudomonadati</taxon>
        <taxon>Pseudomonadota</taxon>
        <taxon>Alphaproteobacteria</taxon>
        <taxon>Sphingomonadales</taxon>
        <taxon>Sphingomonadaceae</taxon>
        <taxon>Novosphingobium</taxon>
    </lineage>
</organism>
<comment type="caution">
    <text evidence="2">The sequence shown here is derived from an EMBL/GenBank/DDBJ whole genome shotgun (WGS) entry which is preliminary data.</text>
</comment>
<sequence length="49" mass="5150">MKPAPLPDLDPAIVELVKALARSAAAKDIARLRSKDSPRTAGASNDTHI</sequence>
<dbReference type="RefSeq" id="WP_267221724.1">
    <property type="nucleotide sequence ID" value="NZ_JAPCWC010000011.1"/>
</dbReference>
<evidence type="ECO:0008006" key="4">
    <source>
        <dbReference type="Google" id="ProtNLM"/>
    </source>
</evidence>
<proteinExistence type="predicted"/>
<accession>A0ABV6S3E8</accession>
<gene>
    <name evidence="2" type="ORF">ACFFF8_03120</name>
</gene>
<reference evidence="2 3" key="1">
    <citation type="submission" date="2024-09" db="EMBL/GenBank/DDBJ databases">
        <authorList>
            <person name="Sun Q."/>
            <person name="Mori K."/>
        </authorList>
    </citation>
    <scope>NUCLEOTIDE SEQUENCE [LARGE SCALE GENOMIC DNA]</scope>
    <source>
        <strain evidence="2 3">CICC 11035S</strain>
    </source>
</reference>
<keyword evidence="3" id="KW-1185">Reference proteome</keyword>
<evidence type="ECO:0000256" key="1">
    <source>
        <dbReference type="SAM" id="MobiDB-lite"/>
    </source>
</evidence>
<dbReference type="EMBL" id="JBHLTM010000014">
    <property type="protein sequence ID" value="MFC0683581.1"/>
    <property type="molecule type" value="Genomic_DNA"/>
</dbReference>
<evidence type="ECO:0000313" key="3">
    <source>
        <dbReference type="Proteomes" id="UP001589858"/>
    </source>
</evidence>
<protein>
    <recommendedName>
        <fullName evidence="4">Transposase</fullName>
    </recommendedName>
</protein>